<feature type="transmembrane region" description="Helical" evidence="1">
    <location>
        <begin position="81"/>
        <end position="101"/>
    </location>
</feature>
<dbReference type="AlphaFoldDB" id="E0STU6"/>
<organism evidence="2 3">
    <name type="scientific">Ignisphaera aggregans (strain DSM 17230 / JCM 13409 / AQ1.S1)</name>
    <dbReference type="NCBI Taxonomy" id="583356"/>
    <lineage>
        <taxon>Archaea</taxon>
        <taxon>Thermoproteota</taxon>
        <taxon>Thermoprotei</taxon>
        <taxon>Desulfurococcales</taxon>
        <taxon>Desulfurococcaceae</taxon>
        <taxon>Ignisphaera</taxon>
    </lineage>
</organism>
<feature type="transmembrane region" description="Helical" evidence="1">
    <location>
        <begin position="57"/>
        <end position="75"/>
    </location>
</feature>
<dbReference type="EMBL" id="CP002098">
    <property type="protein sequence ID" value="ADM27712.1"/>
    <property type="molecule type" value="Genomic_DNA"/>
</dbReference>
<dbReference type="BioCyc" id="IAGG583356:GHAH-879-MONOMER"/>
<reference evidence="2 3" key="1">
    <citation type="journal article" date="2010" name="Stand. Genomic Sci.">
        <title>Complete genome sequence of Ignisphaera aggregans type strain (AQ1.S1).</title>
        <authorList>
            <person name="Goker M."/>
            <person name="Held B."/>
            <person name="Lapidus A."/>
            <person name="Nolan M."/>
            <person name="Spring S."/>
            <person name="Yasawong M."/>
            <person name="Lucas S."/>
            <person name="Glavina Del Rio T."/>
            <person name="Tice H."/>
            <person name="Cheng J.F."/>
            <person name="Goodwin L."/>
            <person name="Tapia R."/>
            <person name="Pitluck S."/>
            <person name="Liolios K."/>
            <person name="Ivanova N."/>
            <person name="Mavromatis K."/>
            <person name="Mikhailova N."/>
            <person name="Pati A."/>
            <person name="Chen A."/>
            <person name="Palaniappan K."/>
            <person name="Brambilla E."/>
            <person name="Land M."/>
            <person name="Hauser L."/>
            <person name="Chang Y.J."/>
            <person name="Jeffries C.D."/>
            <person name="Brettin T."/>
            <person name="Detter J.C."/>
            <person name="Han C."/>
            <person name="Rohde M."/>
            <person name="Sikorski J."/>
            <person name="Woyke T."/>
            <person name="Bristow J."/>
            <person name="Eisen J.A."/>
            <person name="Markowitz V."/>
            <person name="Hugenholtz P."/>
            <person name="Kyrpides N.C."/>
            <person name="Klenk H.P."/>
        </authorList>
    </citation>
    <scope>NUCLEOTIDE SEQUENCE [LARGE SCALE GENOMIC DNA]</scope>
    <source>
        <strain evidence="3">DSM 17230 / JCM 13409 / AQ1.S1</strain>
    </source>
</reference>
<keyword evidence="1" id="KW-1133">Transmembrane helix</keyword>
<dbReference type="HOGENOM" id="CLU_2243805_0_0_2"/>
<proteinExistence type="predicted"/>
<evidence type="ECO:0000313" key="3">
    <source>
        <dbReference type="Proteomes" id="UP000001304"/>
    </source>
</evidence>
<evidence type="ECO:0000313" key="2">
    <source>
        <dbReference type="EMBL" id="ADM27712.1"/>
    </source>
</evidence>
<protein>
    <recommendedName>
        <fullName evidence="4">Multipass membrane protein</fullName>
    </recommendedName>
</protein>
<keyword evidence="1" id="KW-0472">Membrane</keyword>
<evidence type="ECO:0008006" key="4">
    <source>
        <dbReference type="Google" id="ProtNLM"/>
    </source>
</evidence>
<feature type="transmembrane region" description="Helical" evidence="1">
    <location>
        <begin position="7"/>
        <end position="24"/>
    </location>
</feature>
<dbReference type="STRING" id="583356.Igag_0895"/>
<keyword evidence="3" id="KW-1185">Reference proteome</keyword>
<dbReference type="Proteomes" id="UP000001304">
    <property type="component" value="Chromosome"/>
</dbReference>
<accession>E0STU6</accession>
<feature type="transmembrane region" description="Helical" evidence="1">
    <location>
        <begin position="30"/>
        <end position="50"/>
    </location>
</feature>
<dbReference type="KEGG" id="iag:Igag_0895"/>
<name>E0STU6_IGNAA</name>
<gene>
    <name evidence="2" type="ordered locus">Igag_0895</name>
</gene>
<keyword evidence="1" id="KW-0812">Transmembrane</keyword>
<sequence>MRISISTIIASTFFILLALTILAILHGFNIGVVVGIDLSIFSAIFLVYGSVVKRERIFYMFWGFLTLVLAISIIIASIYEFIYGLIVFLIGIGLLILFIGMHKS</sequence>
<evidence type="ECO:0000256" key="1">
    <source>
        <dbReference type="SAM" id="Phobius"/>
    </source>
</evidence>